<keyword evidence="1" id="KW-0812">Transmembrane</keyword>
<dbReference type="Proteomes" id="UP000198902">
    <property type="component" value="Unassembled WGS sequence"/>
</dbReference>
<evidence type="ECO:0000313" key="2">
    <source>
        <dbReference type="EMBL" id="CQR49410.1"/>
    </source>
</evidence>
<feature type="transmembrane region" description="Helical" evidence="1">
    <location>
        <begin position="25"/>
        <end position="44"/>
    </location>
</feature>
<keyword evidence="3" id="KW-1185">Reference proteome</keyword>
<feature type="transmembrane region" description="Helical" evidence="1">
    <location>
        <begin position="152"/>
        <end position="173"/>
    </location>
</feature>
<evidence type="ECO:0000313" key="3">
    <source>
        <dbReference type="Proteomes" id="UP000198902"/>
    </source>
</evidence>
<gene>
    <name evidence="2" type="ORF">BN996_00871</name>
</gene>
<accession>A0A0D6JPD5</accession>
<name>A0A0D6JPD5_9EURY</name>
<protein>
    <submittedName>
        <fullName evidence="2">Uncharacterized protein</fullName>
    </submittedName>
</protein>
<dbReference type="RefSeq" id="WP_089777341.1">
    <property type="nucleotide sequence ID" value="NZ_CABLRR010000002.1"/>
</dbReference>
<feature type="transmembrane region" description="Helical" evidence="1">
    <location>
        <begin position="112"/>
        <end position="132"/>
    </location>
</feature>
<proteinExistence type="predicted"/>
<reference evidence="3" key="1">
    <citation type="submission" date="2015-03" db="EMBL/GenBank/DDBJ databases">
        <authorList>
            <person name="Urmite Genomes"/>
        </authorList>
    </citation>
    <scope>NUCLEOTIDE SEQUENCE [LARGE SCALE GENOMIC DNA]</scope>
    <source>
        <strain evidence="3">Arc-Hr</strain>
    </source>
</reference>
<dbReference type="OrthoDB" id="222014at2157"/>
<organism evidence="2 3">
    <name type="scientific">Haloferax massiliensis</name>
    <dbReference type="NCBI Taxonomy" id="1476858"/>
    <lineage>
        <taxon>Archaea</taxon>
        <taxon>Methanobacteriati</taxon>
        <taxon>Methanobacteriota</taxon>
        <taxon>Stenosarchaea group</taxon>
        <taxon>Halobacteria</taxon>
        <taxon>Halobacteriales</taxon>
        <taxon>Haloferacaceae</taxon>
        <taxon>Haloferax</taxon>
    </lineage>
</organism>
<dbReference type="EMBL" id="CSTE01000002">
    <property type="protein sequence ID" value="CQR49410.1"/>
    <property type="molecule type" value="Genomic_DNA"/>
</dbReference>
<keyword evidence="1" id="KW-1133">Transmembrane helix</keyword>
<evidence type="ECO:0000256" key="1">
    <source>
        <dbReference type="SAM" id="Phobius"/>
    </source>
</evidence>
<sequence length="174" mass="17833">MFDQLPAAVAAFDAASGLGAVAGRLLLGAVVGVAAAVVMAIPMWRQDEGFTPAYVAAAVVRRTSPDEVSFGDANAVHHAAGALAGVLYAVAYLATDAVAPNLGVAGVDLPSHLVATAVVVAFIYVAFARFVLPRAGRRIYEERATAVRGQWLRSSLVFGATLLVLAPVVFTGVA</sequence>
<dbReference type="AlphaFoldDB" id="A0A0D6JPD5"/>
<keyword evidence="1" id="KW-0472">Membrane</keyword>